<evidence type="ECO:0000313" key="5">
    <source>
        <dbReference type="EMBL" id="QDU55827.1"/>
    </source>
</evidence>
<keyword evidence="5" id="KW-0670">Pyruvate</keyword>
<keyword evidence="2 5" id="KW-0808">Transferase</keyword>
<evidence type="ECO:0000256" key="2">
    <source>
        <dbReference type="ARBA" id="ARBA00022679"/>
    </source>
</evidence>
<keyword evidence="1" id="KW-0723">Serine/threonine-protein kinase</keyword>
<dbReference type="NCBIfam" id="NF003742">
    <property type="entry name" value="PRK05339.1"/>
    <property type="match status" value="1"/>
</dbReference>
<dbReference type="InterPro" id="IPR005177">
    <property type="entry name" value="Kinase-pyrophosphorylase"/>
</dbReference>
<evidence type="ECO:0000256" key="1">
    <source>
        <dbReference type="ARBA" id="ARBA00022527"/>
    </source>
</evidence>
<dbReference type="EC" id="2.7.11.32" evidence="5"/>
<gene>
    <name evidence="5" type="primary">yqfL</name>
    <name evidence="5" type="ORF">Pan181_20240</name>
</gene>
<dbReference type="EMBL" id="CP036278">
    <property type="protein sequence ID" value="QDU55827.1"/>
    <property type="molecule type" value="Genomic_DNA"/>
</dbReference>
<dbReference type="PANTHER" id="PTHR31756">
    <property type="entry name" value="PYRUVATE, PHOSPHATE DIKINASE REGULATORY PROTEIN 1, CHLOROPLASTIC"/>
    <property type="match status" value="1"/>
</dbReference>
<dbReference type="GO" id="GO:0005524">
    <property type="term" value="F:ATP binding"/>
    <property type="evidence" value="ECO:0007669"/>
    <property type="project" value="InterPro"/>
</dbReference>
<dbReference type="AlphaFoldDB" id="A0A518AM76"/>
<dbReference type="KEGG" id="amuc:Pan181_20240"/>
<dbReference type="PANTHER" id="PTHR31756:SF3">
    <property type="entry name" value="PYRUVATE, PHOSPHATE DIKINASE REGULATORY PROTEIN 1, CHLOROPLASTIC"/>
    <property type="match status" value="1"/>
</dbReference>
<reference evidence="5 6" key="1">
    <citation type="submission" date="2019-02" db="EMBL/GenBank/DDBJ databases">
        <title>Deep-cultivation of Planctomycetes and their phenomic and genomic characterization uncovers novel biology.</title>
        <authorList>
            <person name="Wiegand S."/>
            <person name="Jogler M."/>
            <person name="Boedeker C."/>
            <person name="Pinto D."/>
            <person name="Vollmers J."/>
            <person name="Rivas-Marin E."/>
            <person name="Kohn T."/>
            <person name="Peeters S.H."/>
            <person name="Heuer A."/>
            <person name="Rast P."/>
            <person name="Oberbeckmann S."/>
            <person name="Bunk B."/>
            <person name="Jeske O."/>
            <person name="Meyerdierks A."/>
            <person name="Storesund J.E."/>
            <person name="Kallscheuer N."/>
            <person name="Luecker S."/>
            <person name="Lage O.M."/>
            <person name="Pohl T."/>
            <person name="Merkel B.J."/>
            <person name="Hornburger P."/>
            <person name="Mueller R.-W."/>
            <person name="Bruemmer F."/>
            <person name="Labrenz M."/>
            <person name="Spormann A.M."/>
            <person name="Op den Camp H."/>
            <person name="Overmann J."/>
            <person name="Amann R."/>
            <person name="Jetten M.S.M."/>
            <person name="Mascher T."/>
            <person name="Medema M.H."/>
            <person name="Devos D.P."/>
            <person name="Kaster A.-K."/>
            <person name="Ovreas L."/>
            <person name="Rohde M."/>
            <person name="Galperin M.Y."/>
            <person name="Jogler C."/>
        </authorList>
    </citation>
    <scope>NUCLEOTIDE SEQUENCE [LARGE SCALE GENOMIC DNA]</scope>
    <source>
        <strain evidence="5 6">Pan181</strain>
    </source>
</reference>
<keyword evidence="4" id="KW-0418">Kinase</keyword>
<dbReference type="RefSeq" id="WP_197529107.1">
    <property type="nucleotide sequence ID" value="NZ_CP036278.1"/>
</dbReference>
<sequence>MTKKKTKATRSSNGDFQGYTIHLIATAAGELLSGLATVAISQFPEIDFEIVPHPLQDTTEKLEETLDHLTGQQPIVLHALADETAKLVVRNRCVVRRIPHFDITGSLFNFIADCVGILPKNDVSHLHRLDSAYQNRIEAMEFALEHDDSLGLHSLEEADLVIVGISRVSKSPTTLYLSSRGYKVANVSIAPETGFPSELDRVSKRKVVAFTMQPKRLHEIRVERASRMRVSGTSYEDLQSVIREVMNAETEYRRRGYLIIDVTRATIEQTAAQIMQAVPLKPK</sequence>
<protein>
    <submittedName>
        <fullName evidence="5">Pyruvate, phosphate dikinase regulatory protein</fullName>
        <ecNumber evidence="5">2.7.11.32</ecNumber>
    </submittedName>
</protein>
<dbReference type="Proteomes" id="UP000315750">
    <property type="component" value="Chromosome"/>
</dbReference>
<evidence type="ECO:0000313" key="6">
    <source>
        <dbReference type="Proteomes" id="UP000315750"/>
    </source>
</evidence>
<organism evidence="5 6">
    <name type="scientific">Aeoliella mucimassa</name>
    <dbReference type="NCBI Taxonomy" id="2527972"/>
    <lineage>
        <taxon>Bacteria</taxon>
        <taxon>Pseudomonadati</taxon>
        <taxon>Planctomycetota</taxon>
        <taxon>Planctomycetia</taxon>
        <taxon>Pirellulales</taxon>
        <taxon>Lacipirellulaceae</taxon>
        <taxon>Aeoliella</taxon>
    </lineage>
</organism>
<keyword evidence="3" id="KW-0547">Nucleotide-binding</keyword>
<dbReference type="Pfam" id="PF03618">
    <property type="entry name" value="Kinase-PPPase"/>
    <property type="match status" value="1"/>
</dbReference>
<evidence type="ECO:0000256" key="3">
    <source>
        <dbReference type="ARBA" id="ARBA00022741"/>
    </source>
</evidence>
<evidence type="ECO:0000256" key="4">
    <source>
        <dbReference type="ARBA" id="ARBA00022777"/>
    </source>
</evidence>
<keyword evidence="6" id="KW-1185">Reference proteome</keyword>
<accession>A0A518AM76</accession>
<name>A0A518AM76_9BACT</name>
<dbReference type="GO" id="GO:0004674">
    <property type="term" value="F:protein serine/threonine kinase activity"/>
    <property type="evidence" value="ECO:0007669"/>
    <property type="project" value="UniProtKB-KW"/>
</dbReference>
<proteinExistence type="predicted"/>